<accession>A0A0E9VCZ7</accession>
<reference evidence="2" key="1">
    <citation type="submission" date="2014-11" db="EMBL/GenBank/DDBJ databases">
        <authorList>
            <person name="Amaro Gonzalez C."/>
        </authorList>
    </citation>
    <scope>NUCLEOTIDE SEQUENCE</scope>
</reference>
<dbReference type="AlphaFoldDB" id="A0A0E9VCZ7"/>
<name>A0A0E9VCZ7_ANGAN</name>
<organism evidence="2">
    <name type="scientific">Anguilla anguilla</name>
    <name type="common">European freshwater eel</name>
    <name type="synonym">Muraena anguilla</name>
    <dbReference type="NCBI Taxonomy" id="7936"/>
    <lineage>
        <taxon>Eukaryota</taxon>
        <taxon>Metazoa</taxon>
        <taxon>Chordata</taxon>
        <taxon>Craniata</taxon>
        <taxon>Vertebrata</taxon>
        <taxon>Euteleostomi</taxon>
        <taxon>Actinopterygii</taxon>
        <taxon>Neopterygii</taxon>
        <taxon>Teleostei</taxon>
        <taxon>Anguilliformes</taxon>
        <taxon>Anguillidae</taxon>
        <taxon>Anguilla</taxon>
    </lineage>
</organism>
<reference evidence="2" key="2">
    <citation type="journal article" date="2015" name="Fish Shellfish Immunol.">
        <title>Early steps in the European eel (Anguilla anguilla)-Vibrio vulnificus interaction in the gills: Role of the RtxA13 toxin.</title>
        <authorList>
            <person name="Callol A."/>
            <person name="Pajuelo D."/>
            <person name="Ebbesson L."/>
            <person name="Teles M."/>
            <person name="MacKenzie S."/>
            <person name="Amaro C."/>
        </authorList>
    </citation>
    <scope>NUCLEOTIDE SEQUENCE</scope>
</reference>
<dbReference type="EMBL" id="GBXM01032701">
    <property type="protein sequence ID" value="JAH75876.1"/>
    <property type="molecule type" value="Transcribed_RNA"/>
</dbReference>
<evidence type="ECO:0000256" key="1">
    <source>
        <dbReference type="SAM" id="MobiDB-lite"/>
    </source>
</evidence>
<evidence type="ECO:0000313" key="2">
    <source>
        <dbReference type="EMBL" id="JAH75876.1"/>
    </source>
</evidence>
<protein>
    <submittedName>
        <fullName evidence="2">Uncharacterized protein</fullName>
    </submittedName>
</protein>
<proteinExistence type="predicted"/>
<feature type="region of interest" description="Disordered" evidence="1">
    <location>
        <begin position="1"/>
        <end position="25"/>
    </location>
</feature>
<sequence length="58" mass="6596">MLSGNGIRGDWETGPADRNKRWAGGKPTYSFRTTGASMVLCRPFSFLFFAPRVQRDRK</sequence>
<feature type="compositionally biased region" description="Basic and acidic residues" evidence="1">
    <location>
        <begin position="9"/>
        <end position="20"/>
    </location>
</feature>